<dbReference type="Gene3D" id="3.30.1360.120">
    <property type="entry name" value="Probable tRNA modification gtpase trme, domain 1"/>
    <property type="match status" value="1"/>
</dbReference>
<sequence length="366" mass="40960">MKKTALHELHLRSSAKMVDFHGWDMPIHYGSQLKEHEFVRNSCGIFDVSHMTILDVKGKDAKEFLRKLLANDINALERDFDGMYSALLNETGGILDDLIAYKLESGYRLVVNCATRESDISWMESQLGNMDISLSERTDLSMIAIQGPLALDTLSKCFSPEASNELIKRMPFQGLMEEGTLVTTTGYTGEKGVEVMIDHGKAKTLWEKALVSGAKPIGLGARDTLRLEAGMNLYGFEMDEKISPLECNMAWTVSLKDKERDFIGKDSFKLKKETGEYHVLKGLLFEDRCIVRSDHEIFMDEQKMIKGVVTSGTYSPTLKKSIALARIPPSSLKNCLAEVRGKTVRASIGEPRFVKEGKIVFKDEAS</sequence>
<dbReference type="FunFam" id="4.10.1250.10:FF:000001">
    <property type="entry name" value="Aminomethyltransferase"/>
    <property type="match status" value="1"/>
</dbReference>
<protein>
    <recommendedName>
        <fullName evidence="2">aminomethyltransferase</fullName>
        <ecNumber evidence="2">2.1.2.10</ecNumber>
    </recommendedName>
    <alternativeName>
        <fullName evidence="5">Glycine cleavage system T protein</fullName>
    </alternativeName>
</protein>
<dbReference type="InterPro" id="IPR027266">
    <property type="entry name" value="TrmE/GcvT-like"/>
</dbReference>
<name>A0A381PR93_9ZZZZ</name>
<keyword evidence="3" id="KW-0032">Aminotransferase</keyword>
<comment type="similarity">
    <text evidence="1">Belongs to the GcvT family.</text>
</comment>
<evidence type="ECO:0000256" key="3">
    <source>
        <dbReference type="ARBA" id="ARBA00022576"/>
    </source>
</evidence>
<feature type="domain" description="Aminomethyltransferase C-terminal" evidence="8">
    <location>
        <begin position="282"/>
        <end position="355"/>
    </location>
</feature>
<dbReference type="Pfam" id="PF08669">
    <property type="entry name" value="GCV_T_C"/>
    <property type="match status" value="1"/>
</dbReference>
<dbReference type="InterPro" id="IPR006222">
    <property type="entry name" value="GCVT_N"/>
</dbReference>
<accession>A0A381PR93</accession>
<dbReference type="InterPro" id="IPR028896">
    <property type="entry name" value="GcvT/YgfZ/DmdA"/>
</dbReference>
<evidence type="ECO:0000256" key="1">
    <source>
        <dbReference type="ARBA" id="ARBA00008609"/>
    </source>
</evidence>
<reference evidence="9" key="1">
    <citation type="submission" date="2018-05" db="EMBL/GenBank/DDBJ databases">
        <authorList>
            <person name="Lanie J.A."/>
            <person name="Ng W.-L."/>
            <person name="Kazmierczak K.M."/>
            <person name="Andrzejewski T.M."/>
            <person name="Davidsen T.M."/>
            <person name="Wayne K.J."/>
            <person name="Tettelin H."/>
            <person name="Glass J.I."/>
            <person name="Rusch D."/>
            <person name="Podicherti R."/>
            <person name="Tsui H.-C.T."/>
            <person name="Winkler M.E."/>
        </authorList>
    </citation>
    <scope>NUCLEOTIDE SEQUENCE</scope>
</reference>
<dbReference type="AlphaFoldDB" id="A0A381PR93"/>
<feature type="domain" description="GCVT N-terminal" evidence="7">
    <location>
        <begin position="6"/>
        <end position="256"/>
    </location>
</feature>
<evidence type="ECO:0000256" key="6">
    <source>
        <dbReference type="ARBA" id="ARBA00047665"/>
    </source>
</evidence>
<dbReference type="GO" id="GO:0006546">
    <property type="term" value="P:glycine catabolic process"/>
    <property type="evidence" value="ECO:0007669"/>
    <property type="project" value="InterPro"/>
</dbReference>
<organism evidence="9">
    <name type="scientific">marine metagenome</name>
    <dbReference type="NCBI Taxonomy" id="408172"/>
    <lineage>
        <taxon>unclassified sequences</taxon>
        <taxon>metagenomes</taxon>
        <taxon>ecological metagenomes</taxon>
    </lineage>
</organism>
<dbReference type="Pfam" id="PF01571">
    <property type="entry name" value="GCV_T"/>
    <property type="match status" value="1"/>
</dbReference>
<evidence type="ECO:0000259" key="8">
    <source>
        <dbReference type="Pfam" id="PF08669"/>
    </source>
</evidence>
<dbReference type="PANTHER" id="PTHR43757:SF2">
    <property type="entry name" value="AMINOMETHYLTRANSFERASE, MITOCHONDRIAL"/>
    <property type="match status" value="1"/>
</dbReference>
<proteinExistence type="inferred from homology"/>
<dbReference type="SUPFAM" id="SSF103025">
    <property type="entry name" value="Folate-binding domain"/>
    <property type="match status" value="1"/>
</dbReference>
<dbReference type="NCBIfam" id="NF001567">
    <property type="entry name" value="PRK00389.1"/>
    <property type="match status" value="1"/>
</dbReference>
<dbReference type="GO" id="GO:0008483">
    <property type="term" value="F:transaminase activity"/>
    <property type="evidence" value="ECO:0007669"/>
    <property type="project" value="UniProtKB-KW"/>
</dbReference>
<comment type="catalytic activity">
    <reaction evidence="6">
        <text>N(6)-[(R)-S(8)-aminomethyldihydrolipoyl]-L-lysyl-[protein] + (6S)-5,6,7,8-tetrahydrofolate = N(6)-[(R)-dihydrolipoyl]-L-lysyl-[protein] + (6R)-5,10-methylene-5,6,7,8-tetrahydrofolate + NH4(+)</text>
        <dbReference type="Rhea" id="RHEA:16945"/>
        <dbReference type="Rhea" id="RHEA-COMP:10475"/>
        <dbReference type="Rhea" id="RHEA-COMP:10492"/>
        <dbReference type="ChEBI" id="CHEBI:15636"/>
        <dbReference type="ChEBI" id="CHEBI:28938"/>
        <dbReference type="ChEBI" id="CHEBI:57453"/>
        <dbReference type="ChEBI" id="CHEBI:83100"/>
        <dbReference type="ChEBI" id="CHEBI:83143"/>
        <dbReference type="EC" id="2.1.2.10"/>
    </reaction>
</comment>
<dbReference type="InterPro" id="IPR029043">
    <property type="entry name" value="GcvT/YgfZ_C"/>
</dbReference>
<evidence type="ECO:0000256" key="2">
    <source>
        <dbReference type="ARBA" id="ARBA00012616"/>
    </source>
</evidence>
<dbReference type="GO" id="GO:0005960">
    <property type="term" value="C:glycine cleavage complex"/>
    <property type="evidence" value="ECO:0007669"/>
    <property type="project" value="InterPro"/>
</dbReference>
<dbReference type="GO" id="GO:0005829">
    <property type="term" value="C:cytosol"/>
    <property type="evidence" value="ECO:0007669"/>
    <property type="project" value="TreeGrafter"/>
</dbReference>
<dbReference type="NCBIfam" id="TIGR00528">
    <property type="entry name" value="gcvT"/>
    <property type="match status" value="1"/>
</dbReference>
<dbReference type="InterPro" id="IPR013977">
    <property type="entry name" value="GcvT_C"/>
</dbReference>
<evidence type="ECO:0000313" key="9">
    <source>
        <dbReference type="EMBL" id="SUZ69542.1"/>
    </source>
</evidence>
<dbReference type="SUPFAM" id="SSF101790">
    <property type="entry name" value="Aminomethyltransferase beta-barrel domain"/>
    <property type="match status" value="1"/>
</dbReference>
<dbReference type="PIRSF" id="PIRSF006487">
    <property type="entry name" value="GcvT"/>
    <property type="match status" value="1"/>
</dbReference>
<evidence type="ECO:0000256" key="5">
    <source>
        <dbReference type="ARBA" id="ARBA00031395"/>
    </source>
</evidence>
<dbReference type="Gene3D" id="3.30.70.1400">
    <property type="entry name" value="Aminomethyltransferase beta-barrel domains"/>
    <property type="match status" value="1"/>
</dbReference>
<gene>
    <name evidence="9" type="ORF">METZ01_LOCUS22396</name>
</gene>
<dbReference type="FunFam" id="3.30.70.1400:FF:000001">
    <property type="entry name" value="Aminomethyltransferase"/>
    <property type="match status" value="1"/>
</dbReference>
<dbReference type="GO" id="GO:0004047">
    <property type="term" value="F:aminomethyltransferase activity"/>
    <property type="evidence" value="ECO:0007669"/>
    <property type="project" value="UniProtKB-EC"/>
</dbReference>
<dbReference type="Gene3D" id="4.10.1250.10">
    <property type="entry name" value="Aminomethyltransferase fragment"/>
    <property type="match status" value="1"/>
</dbReference>
<dbReference type="EC" id="2.1.2.10" evidence="2"/>
<evidence type="ECO:0000256" key="4">
    <source>
        <dbReference type="ARBA" id="ARBA00022679"/>
    </source>
</evidence>
<dbReference type="Gene3D" id="2.40.30.110">
    <property type="entry name" value="Aminomethyltransferase beta-barrel domains"/>
    <property type="match status" value="1"/>
</dbReference>
<keyword evidence="4" id="KW-0808">Transferase</keyword>
<dbReference type="PANTHER" id="PTHR43757">
    <property type="entry name" value="AMINOMETHYLTRANSFERASE"/>
    <property type="match status" value="1"/>
</dbReference>
<dbReference type="InterPro" id="IPR006223">
    <property type="entry name" value="GcvT"/>
</dbReference>
<dbReference type="EMBL" id="UINC01001064">
    <property type="protein sequence ID" value="SUZ69542.1"/>
    <property type="molecule type" value="Genomic_DNA"/>
</dbReference>
<evidence type="ECO:0000259" key="7">
    <source>
        <dbReference type="Pfam" id="PF01571"/>
    </source>
</evidence>